<dbReference type="PRINTS" id="PR00259">
    <property type="entry name" value="TMFOUR"/>
</dbReference>
<accession>A0ABQ7PUS3</accession>
<feature type="transmembrane region" description="Helical" evidence="6">
    <location>
        <begin position="54"/>
        <end position="79"/>
    </location>
</feature>
<evidence type="ECO:0000256" key="4">
    <source>
        <dbReference type="ARBA" id="ARBA00022989"/>
    </source>
</evidence>
<dbReference type="EMBL" id="JAHIBW010000031">
    <property type="protein sequence ID" value="KAG7295403.1"/>
    <property type="molecule type" value="Genomic_DNA"/>
</dbReference>
<dbReference type="Pfam" id="PF00335">
    <property type="entry name" value="Tetraspanin"/>
    <property type="match status" value="1"/>
</dbReference>
<keyword evidence="8" id="KW-1185">Reference proteome</keyword>
<protein>
    <recommendedName>
        <fullName evidence="6">Tetraspanin</fullName>
    </recommendedName>
</protein>
<dbReference type="Gene3D" id="1.10.1450.10">
    <property type="entry name" value="Tetraspanin"/>
    <property type="match status" value="1"/>
</dbReference>
<keyword evidence="3 6" id="KW-0812">Transmembrane</keyword>
<dbReference type="SUPFAM" id="SSF48652">
    <property type="entry name" value="Tetraspanin"/>
    <property type="match status" value="1"/>
</dbReference>
<dbReference type="CDD" id="cd03127">
    <property type="entry name" value="tetraspanin_LEL"/>
    <property type="match status" value="1"/>
</dbReference>
<evidence type="ECO:0000256" key="6">
    <source>
        <dbReference type="RuleBase" id="RU361218"/>
    </source>
</evidence>
<keyword evidence="4 6" id="KW-1133">Transmembrane helix</keyword>
<evidence type="ECO:0000313" key="7">
    <source>
        <dbReference type="EMBL" id="KAG7295403.1"/>
    </source>
</evidence>
<comment type="similarity">
    <text evidence="2 6">Belongs to the tetraspanin (TM4SF) family.</text>
</comment>
<feature type="transmembrane region" description="Helical" evidence="6">
    <location>
        <begin position="213"/>
        <end position="239"/>
    </location>
</feature>
<dbReference type="PIRSF" id="PIRSF002419">
    <property type="entry name" value="Tetraspanin"/>
    <property type="match status" value="1"/>
</dbReference>
<sequence length="263" mass="29537">MASTGPARVLLHILNIIITVLSVAVACASIWFFVQVNDFTNLRNKNHYLLDYNVYWPQIIPWLFFVVSLLVICVVSCGFSGTRKGRKGLLFMYMVSFGVVAVLMITVAVLAFVFTNHKQTDDFVKDTVWDAYVQTKNDPDVANSFALIERKLHCCGADGPRDYKNWRVDLPQSCCDTYYHGWLSSYPIECDFTNKLANERHGCSQVAMQYTKIVIMVLAAVCILIAILGFVCIAVAAGLSKALRRKNRVMAAKLESESEKVLI</sequence>
<evidence type="ECO:0000256" key="1">
    <source>
        <dbReference type="ARBA" id="ARBA00004141"/>
    </source>
</evidence>
<dbReference type="PANTHER" id="PTHR19282:SF544">
    <property type="entry name" value="TETRASPANIN"/>
    <property type="match status" value="1"/>
</dbReference>
<reference evidence="7 8" key="1">
    <citation type="submission" date="2021-06" db="EMBL/GenBank/DDBJ databases">
        <title>A haploid diamondback moth (Plutella xylostella L.) genome assembly resolves 31 chromosomes and identifies a diamide resistance mutation.</title>
        <authorList>
            <person name="Ward C.M."/>
            <person name="Perry K.D."/>
            <person name="Baker G."/>
            <person name="Powis K."/>
            <person name="Heckel D.G."/>
            <person name="Baxter S.W."/>
        </authorList>
    </citation>
    <scope>NUCLEOTIDE SEQUENCE [LARGE SCALE GENOMIC DNA]</scope>
    <source>
        <strain evidence="7 8">LV</strain>
        <tissue evidence="7">Single pupa</tissue>
    </source>
</reference>
<comment type="subcellular location">
    <subcellularLocation>
        <location evidence="1 6">Membrane</location>
        <topology evidence="1 6">Multi-pass membrane protein</topology>
    </subcellularLocation>
</comment>
<gene>
    <name evidence="7" type="ORF">JYU34_022454</name>
</gene>
<dbReference type="PANTHER" id="PTHR19282">
    <property type="entry name" value="TETRASPANIN"/>
    <property type="match status" value="1"/>
</dbReference>
<dbReference type="Proteomes" id="UP000823941">
    <property type="component" value="Chromosome 31"/>
</dbReference>
<evidence type="ECO:0000256" key="3">
    <source>
        <dbReference type="ARBA" id="ARBA00022692"/>
    </source>
</evidence>
<evidence type="ECO:0000256" key="2">
    <source>
        <dbReference type="ARBA" id="ARBA00006840"/>
    </source>
</evidence>
<comment type="caution">
    <text evidence="7">The sequence shown here is derived from an EMBL/GenBank/DDBJ whole genome shotgun (WGS) entry which is preliminary data.</text>
</comment>
<feature type="transmembrane region" description="Helical" evidence="6">
    <location>
        <begin position="91"/>
        <end position="114"/>
    </location>
</feature>
<dbReference type="InterPro" id="IPR018499">
    <property type="entry name" value="Tetraspanin/Peripherin"/>
</dbReference>
<name>A0ABQ7PUS3_PLUXY</name>
<keyword evidence="5 6" id="KW-0472">Membrane</keyword>
<dbReference type="InterPro" id="IPR000301">
    <property type="entry name" value="Tetraspanin_animals"/>
</dbReference>
<dbReference type="InterPro" id="IPR008952">
    <property type="entry name" value="Tetraspanin_EC2_sf"/>
</dbReference>
<evidence type="ECO:0000256" key="5">
    <source>
        <dbReference type="ARBA" id="ARBA00023136"/>
    </source>
</evidence>
<evidence type="ECO:0000313" key="8">
    <source>
        <dbReference type="Proteomes" id="UP000823941"/>
    </source>
</evidence>
<feature type="transmembrane region" description="Helical" evidence="6">
    <location>
        <begin position="12"/>
        <end position="34"/>
    </location>
</feature>
<proteinExistence type="inferred from homology"/>
<organism evidence="7 8">
    <name type="scientific">Plutella xylostella</name>
    <name type="common">Diamondback moth</name>
    <name type="synonym">Plutella maculipennis</name>
    <dbReference type="NCBI Taxonomy" id="51655"/>
    <lineage>
        <taxon>Eukaryota</taxon>
        <taxon>Metazoa</taxon>
        <taxon>Ecdysozoa</taxon>
        <taxon>Arthropoda</taxon>
        <taxon>Hexapoda</taxon>
        <taxon>Insecta</taxon>
        <taxon>Pterygota</taxon>
        <taxon>Neoptera</taxon>
        <taxon>Endopterygota</taxon>
        <taxon>Lepidoptera</taxon>
        <taxon>Glossata</taxon>
        <taxon>Ditrysia</taxon>
        <taxon>Yponomeutoidea</taxon>
        <taxon>Plutellidae</taxon>
        <taxon>Plutella</taxon>
    </lineage>
</organism>